<keyword evidence="4" id="KW-1185">Reference proteome</keyword>
<keyword evidence="1" id="KW-0812">Transmembrane</keyword>
<sequence>MVCLALALVLTVLFAPIAWAESTEDYYTEQLEESGAADLPEQLPQETQHTLEELGIDGTDWQALTSITPEALFSEIGGMAQENARGPLQAAASVIAVMLLCALCNGMKLSLGEKPLGGVIGMVGALCVCTTVVGPVVACIEHAAQVVQAAAGFLLACVPVLAGIMLAAGQPVSAGSYNLLMMAVGNVISILSASILVPCLNIFLALSIVSAISPGVNLSGICNAFHKVVKWVLGFCMTVFAGLLTVHSIVASSMDETTAKAAKFVVSSFVPVVGSALGDALQTVTGCVKLLKSGVGAFGLLAGALIFLPVILQCLLWMVTLNVCAGAGDVFELKEITSLLRAVAKAVELILAIVLCCMTILTVSTAIVLLMGKGGG</sequence>
<protein>
    <submittedName>
        <fullName evidence="3">Stage III sporulation protein AE</fullName>
    </submittedName>
</protein>
<feature type="transmembrane region" description="Helical" evidence="1">
    <location>
        <begin position="179"/>
        <end position="208"/>
    </location>
</feature>
<evidence type="ECO:0000313" key="3">
    <source>
        <dbReference type="EMBL" id="MCG4611713.1"/>
    </source>
</evidence>
<evidence type="ECO:0000256" key="2">
    <source>
        <dbReference type="SAM" id="SignalP"/>
    </source>
</evidence>
<keyword evidence="1" id="KW-1133">Transmembrane helix</keyword>
<feature type="signal peptide" evidence="2">
    <location>
        <begin position="1"/>
        <end position="20"/>
    </location>
</feature>
<evidence type="ECO:0000256" key="1">
    <source>
        <dbReference type="SAM" id="Phobius"/>
    </source>
</evidence>
<feature type="transmembrane region" description="Helical" evidence="1">
    <location>
        <begin position="119"/>
        <end position="140"/>
    </location>
</feature>
<comment type="caution">
    <text evidence="3">The sequence shown here is derived from an EMBL/GenBank/DDBJ whole genome shotgun (WGS) entry which is preliminary data.</text>
</comment>
<keyword evidence="1" id="KW-0472">Membrane</keyword>
<dbReference type="Proteomes" id="UP001298681">
    <property type="component" value="Unassembled WGS sequence"/>
</dbReference>
<gene>
    <name evidence="3" type="ORF">L0P57_12325</name>
</gene>
<feature type="transmembrane region" description="Helical" evidence="1">
    <location>
        <begin position="346"/>
        <end position="371"/>
    </location>
</feature>
<dbReference type="RefSeq" id="WP_237967115.1">
    <property type="nucleotide sequence ID" value="NZ_JAKNHQ010000021.1"/>
</dbReference>
<proteinExistence type="predicted"/>
<dbReference type="EMBL" id="JAKNHQ010000021">
    <property type="protein sequence ID" value="MCG4611713.1"/>
    <property type="molecule type" value="Genomic_DNA"/>
</dbReference>
<feature type="transmembrane region" description="Helical" evidence="1">
    <location>
        <begin position="146"/>
        <end position="167"/>
    </location>
</feature>
<organism evidence="3 4">
    <name type="scientific">Anaeromassilibacillus senegalensis</name>
    <dbReference type="NCBI Taxonomy" id="1673717"/>
    <lineage>
        <taxon>Bacteria</taxon>
        <taxon>Bacillati</taxon>
        <taxon>Bacillota</taxon>
        <taxon>Clostridia</taxon>
        <taxon>Eubacteriales</taxon>
        <taxon>Acutalibacteraceae</taxon>
        <taxon>Anaeromassilibacillus</taxon>
    </lineage>
</organism>
<dbReference type="InterPro" id="IPR014194">
    <property type="entry name" value="Spore_III_AE"/>
</dbReference>
<feature type="chain" id="PRO_5046033952" evidence="2">
    <location>
        <begin position="21"/>
        <end position="376"/>
    </location>
</feature>
<name>A0ABS9MLK7_9FIRM</name>
<evidence type="ECO:0000313" key="4">
    <source>
        <dbReference type="Proteomes" id="UP001298681"/>
    </source>
</evidence>
<dbReference type="Pfam" id="PF09546">
    <property type="entry name" value="Spore_III_AE"/>
    <property type="match status" value="1"/>
</dbReference>
<accession>A0ABS9MLK7</accession>
<feature type="transmembrane region" description="Helical" evidence="1">
    <location>
        <begin position="228"/>
        <end position="249"/>
    </location>
</feature>
<feature type="transmembrane region" description="Helical" evidence="1">
    <location>
        <begin position="298"/>
        <end position="325"/>
    </location>
</feature>
<keyword evidence="2" id="KW-0732">Signal</keyword>
<reference evidence="3 4" key="1">
    <citation type="submission" date="2022-01" db="EMBL/GenBank/DDBJ databases">
        <title>Collection of gut derived symbiotic bacterial strains cultured from healthy donors.</title>
        <authorList>
            <person name="Lin H."/>
            <person name="Kohout C."/>
            <person name="Waligurski E."/>
            <person name="Pamer E.G."/>
        </authorList>
    </citation>
    <scope>NUCLEOTIDE SEQUENCE [LARGE SCALE GENOMIC DNA]</scope>
    <source>
        <strain evidence="3 4">DFI.7.58</strain>
    </source>
</reference>